<name>A0A8J7LWC9_9RHOB</name>
<dbReference type="Proteomes" id="UP000640583">
    <property type="component" value="Unassembled WGS sequence"/>
</dbReference>
<evidence type="ECO:0000313" key="2">
    <source>
        <dbReference type="Proteomes" id="UP000640583"/>
    </source>
</evidence>
<keyword evidence="2" id="KW-1185">Reference proteome</keyword>
<gene>
    <name evidence="1" type="ORF">H1D41_11160</name>
</gene>
<organism evidence="1 2">
    <name type="scientific">Halocynthiibacter styelae</name>
    <dbReference type="NCBI Taxonomy" id="2761955"/>
    <lineage>
        <taxon>Bacteria</taxon>
        <taxon>Pseudomonadati</taxon>
        <taxon>Pseudomonadota</taxon>
        <taxon>Alphaproteobacteria</taxon>
        <taxon>Rhodobacterales</taxon>
        <taxon>Paracoccaceae</taxon>
        <taxon>Halocynthiibacter</taxon>
    </lineage>
</organism>
<protein>
    <recommendedName>
        <fullName evidence="3">N-(5'-phosphoribosyl)anthranilate isomerase</fullName>
    </recommendedName>
</protein>
<sequence>MQDLTHFHSPLSPEHWLRDLFSSKAARDEKIIRRKARDIERLAGWDLFLSELDRRGYHAIENCGQVVIFCNNAPVHVLR</sequence>
<dbReference type="AlphaFoldDB" id="A0A8J7LWC9"/>
<proteinExistence type="predicted"/>
<evidence type="ECO:0000313" key="1">
    <source>
        <dbReference type="EMBL" id="MBI1494197.1"/>
    </source>
</evidence>
<comment type="caution">
    <text evidence="1">The sequence shown here is derived from an EMBL/GenBank/DDBJ whole genome shotgun (WGS) entry which is preliminary data.</text>
</comment>
<dbReference type="EMBL" id="JADCKQ010000007">
    <property type="protein sequence ID" value="MBI1494197.1"/>
    <property type="molecule type" value="Genomic_DNA"/>
</dbReference>
<reference evidence="1" key="1">
    <citation type="submission" date="2020-10" db="EMBL/GenBank/DDBJ databases">
        <title>Paenihalocynthiibacter styelae gen. nov., sp. nov., isolated from stalked sea squirt Styela clava.</title>
        <authorList>
            <person name="Kim Y.-O."/>
            <person name="Yoon J.-H."/>
        </authorList>
    </citation>
    <scope>NUCLEOTIDE SEQUENCE</scope>
    <source>
        <strain evidence="1">MYP1-1</strain>
    </source>
</reference>
<evidence type="ECO:0008006" key="3">
    <source>
        <dbReference type="Google" id="ProtNLM"/>
    </source>
</evidence>
<accession>A0A8J7LWC9</accession>
<dbReference type="RefSeq" id="WP_228848979.1">
    <property type="nucleotide sequence ID" value="NZ_JADCKQ010000007.1"/>
</dbReference>